<dbReference type="CDD" id="cd07938">
    <property type="entry name" value="DRE_TIM_HMGL"/>
    <property type="match status" value="1"/>
</dbReference>
<dbReference type="Pfam" id="PF00682">
    <property type="entry name" value="HMGL-like"/>
    <property type="match status" value="1"/>
</dbReference>
<dbReference type="EC" id="4.1.3.4" evidence="3"/>
<keyword evidence="5" id="KW-0456">Lyase</keyword>
<dbReference type="PROSITE" id="PS01062">
    <property type="entry name" value="HMG_COA_LYASE"/>
    <property type="match status" value="1"/>
</dbReference>
<dbReference type="PANTHER" id="PTHR42738">
    <property type="entry name" value="HYDROXYMETHYLGLUTARYL-COA LYASE"/>
    <property type="match status" value="1"/>
</dbReference>
<sequence length="338" mass="36107">MTVDHPLSKHSGVVKIVEVGARDGLQNEKGVVPTSTKIELLEKLSSAGLTHIEAAFGADKLTRKSPKWVPQMADTPEIMKHLRSDPPAAPAGVTYSYLTPNMKGLTDFITHSTSNTGVSVSEHASEIAIFGSASEAFSQKNINCSIAESLERFRPVVQRALDNGVRVRGYVSMVIACPYDGPTSPMKVAEVVEGLLDLGCYEVSLGDTNGVGTPGTIGTLVNYLIRDRGIPAEKLAAHFHDTYGQAIVNCLVALEAGIRTFDSSVAGLGGCPYSKGATGNVATEDLVYFLEGTGVRTNVDMEKIVEIGDWISKKLGRKNESKVGTALMARRRNDGSRL</sequence>
<proteinExistence type="inferred from homology"/>
<dbReference type="SUPFAM" id="SSF51569">
    <property type="entry name" value="Aldolase"/>
    <property type="match status" value="1"/>
</dbReference>
<dbReference type="GO" id="GO:0004419">
    <property type="term" value="F:hydroxymethylglutaryl-CoA lyase activity"/>
    <property type="evidence" value="ECO:0007669"/>
    <property type="project" value="UniProtKB-EC"/>
</dbReference>
<dbReference type="GO" id="GO:0006552">
    <property type="term" value="P:L-leucine catabolic process"/>
    <property type="evidence" value="ECO:0007669"/>
    <property type="project" value="TreeGrafter"/>
</dbReference>
<dbReference type="InterPro" id="IPR043594">
    <property type="entry name" value="HMGL"/>
</dbReference>
<gene>
    <name evidence="8" type="ORF">B9Z19DRAFT_1068430</name>
</gene>
<dbReference type="UniPathway" id="UPA00896">
    <property type="reaction ID" value="UER00863"/>
</dbReference>
<dbReference type="InterPro" id="IPR000891">
    <property type="entry name" value="PYR_CT"/>
</dbReference>
<feature type="domain" description="Pyruvate carboxyltransferase" evidence="7">
    <location>
        <begin position="14"/>
        <end position="305"/>
    </location>
</feature>
<organism evidence="8 9">
    <name type="scientific">Tuber borchii</name>
    <name type="common">White truffle</name>
    <dbReference type="NCBI Taxonomy" id="42251"/>
    <lineage>
        <taxon>Eukaryota</taxon>
        <taxon>Fungi</taxon>
        <taxon>Dikarya</taxon>
        <taxon>Ascomycota</taxon>
        <taxon>Pezizomycotina</taxon>
        <taxon>Pezizomycetes</taxon>
        <taxon>Pezizales</taxon>
        <taxon>Tuberaceae</taxon>
        <taxon>Tuber</taxon>
    </lineage>
</organism>
<evidence type="ECO:0000256" key="2">
    <source>
        <dbReference type="ARBA" id="ARBA00009405"/>
    </source>
</evidence>
<dbReference type="STRING" id="42251.A0A2T6ZFH4"/>
<reference evidence="8 9" key="1">
    <citation type="submission" date="2017-04" db="EMBL/GenBank/DDBJ databases">
        <title>Draft genome sequence of Tuber borchii Vittad., a whitish edible truffle.</title>
        <authorList>
            <consortium name="DOE Joint Genome Institute"/>
            <person name="Murat C."/>
            <person name="Kuo A."/>
            <person name="Barry K.W."/>
            <person name="Clum A."/>
            <person name="Dockter R.B."/>
            <person name="Fauchery L."/>
            <person name="Iotti M."/>
            <person name="Kohler A."/>
            <person name="Labutti K."/>
            <person name="Lindquist E.A."/>
            <person name="Lipzen A."/>
            <person name="Ohm R.A."/>
            <person name="Wang M."/>
            <person name="Grigoriev I.V."/>
            <person name="Zambonelli A."/>
            <person name="Martin F.M."/>
        </authorList>
    </citation>
    <scope>NUCLEOTIDE SEQUENCE [LARGE SCALE GENOMIC DNA]</scope>
    <source>
        <strain evidence="8 9">Tbo3840</strain>
    </source>
</reference>
<dbReference type="InterPro" id="IPR000138">
    <property type="entry name" value="HMG_CoA_lyase_AS"/>
</dbReference>
<dbReference type="GO" id="GO:0046951">
    <property type="term" value="P:ketone body biosynthetic process"/>
    <property type="evidence" value="ECO:0007669"/>
    <property type="project" value="TreeGrafter"/>
</dbReference>
<dbReference type="PROSITE" id="PS50991">
    <property type="entry name" value="PYR_CT"/>
    <property type="match status" value="1"/>
</dbReference>
<evidence type="ECO:0000256" key="4">
    <source>
        <dbReference type="ARBA" id="ARBA00022723"/>
    </source>
</evidence>
<comment type="caution">
    <text evidence="8">The sequence shown here is derived from an EMBL/GenBank/DDBJ whole genome shotgun (WGS) entry which is preliminary data.</text>
</comment>
<dbReference type="Proteomes" id="UP000244722">
    <property type="component" value="Unassembled WGS sequence"/>
</dbReference>
<dbReference type="NCBIfam" id="NF004283">
    <property type="entry name" value="PRK05692.1"/>
    <property type="match status" value="1"/>
</dbReference>
<name>A0A2T6ZFH4_TUBBO</name>
<protein>
    <recommendedName>
        <fullName evidence="3">hydroxymethylglutaryl-CoA lyase</fullName>
        <ecNumber evidence="3">4.1.3.4</ecNumber>
    </recommendedName>
</protein>
<evidence type="ECO:0000256" key="1">
    <source>
        <dbReference type="ARBA" id="ARBA00005143"/>
    </source>
</evidence>
<dbReference type="AlphaFoldDB" id="A0A2T6ZFH4"/>
<dbReference type="GO" id="GO:0046872">
    <property type="term" value="F:metal ion binding"/>
    <property type="evidence" value="ECO:0007669"/>
    <property type="project" value="UniProtKB-KW"/>
</dbReference>
<keyword evidence="9" id="KW-1185">Reference proteome</keyword>
<dbReference type="FunFam" id="3.20.20.70:FF:000071">
    <property type="entry name" value="Hydroxymethylglutaryl-CoA lyase"/>
    <property type="match status" value="1"/>
</dbReference>
<evidence type="ECO:0000256" key="5">
    <source>
        <dbReference type="ARBA" id="ARBA00023239"/>
    </source>
</evidence>
<dbReference type="Gene3D" id="3.20.20.70">
    <property type="entry name" value="Aldolase class I"/>
    <property type="match status" value="1"/>
</dbReference>
<dbReference type="PANTHER" id="PTHR42738:SF7">
    <property type="entry name" value="HYDROXYMETHYLGLUTARYL-COA LYASE"/>
    <property type="match status" value="1"/>
</dbReference>
<comment type="pathway">
    <text evidence="1">Metabolic intermediate metabolism; (S)-3-hydroxy-3-methylglutaryl-CoA degradation; acetoacetate from (S)-3-hydroxy-3-methylglutaryl-CoA: step 1/1.</text>
</comment>
<dbReference type="InterPro" id="IPR013785">
    <property type="entry name" value="Aldolase_TIM"/>
</dbReference>
<comment type="similarity">
    <text evidence="2">Belongs to the HMG-CoA lyase family.</text>
</comment>
<dbReference type="OrthoDB" id="1905920at2759"/>
<accession>A0A2T6ZFH4</accession>
<evidence type="ECO:0000256" key="3">
    <source>
        <dbReference type="ARBA" id="ARBA00012910"/>
    </source>
</evidence>
<evidence type="ECO:0000313" key="8">
    <source>
        <dbReference type="EMBL" id="PUU74164.1"/>
    </source>
</evidence>
<evidence type="ECO:0000259" key="7">
    <source>
        <dbReference type="PROSITE" id="PS50991"/>
    </source>
</evidence>
<evidence type="ECO:0000313" key="9">
    <source>
        <dbReference type="Proteomes" id="UP000244722"/>
    </source>
</evidence>
<dbReference type="EMBL" id="NESQ01000320">
    <property type="protein sequence ID" value="PUU74164.1"/>
    <property type="molecule type" value="Genomic_DNA"/>
</dbReference>
<evidence type="ECO:0000256" key="6">
    <source>
        <dbReference type="ARBA" id="ARBA00049877"/>
    </source>
</evidence>
<keyword evidence="4" id="KW-0479">Metal-binding</keyword>
<comment type="catalytic activity">
    <reaction evidence="6">
        <text>(3S)-3-hydroxy-3-methylglutaryl-CoA = acetoacetate + acetyl-CoA</text>
        <dbReference type="Rhea" id="RHEA:24404"/>
        <dbReference type="ChEBI" id="CHEBI:13705"/>
        <dbReference type="ChEBI" id="CHEBI:43074"/>
        <dbReference type="ChEBI" id="CHEBI:57288"/>
        <dbReference type="EC" id="4.1.3.4"/>
    </reaction>
</comment>